<dbReference type="GO" id="GO:0005737">
    <property type="term" value="C:cytoplasm"/>
    <property type="evidence" value="ECO:0007669"/>
    <property type="project" value="TreeGrafter"/>
</dbReference>
<feature type="region of interest" description="Disordered" evidence="4">
    <location>
        <begin position="93"/>
        <end position="112"/>
    </location>
</feature>
<evidence type="ECO:0000256" key="3">
    <source>
        <dbReference type="ARBA" id="ARBA00034031"/>
    </source>
</evidence>
<dbReference type="Gene3D" id="3.40.1350.10">
    <property type="match status" value="1"/>
</dbReference>
<dbReference type="OrthoDB" id="10249562at2759"/>
<name>A0A4S2M8W0_OPIFE</name>
<gene>
    <name evidence="6" type="ORF">CRM22_001802</name>
</gene>
<accession>A0A4S2M8W0</accession>
<comment type="catalytic activity">
    <reaction evidence="3">
        <text>pretRNA = a 3'-half-tRNA molecule with a 5'-OH end + a 5'-half-tRNA molecule with a 2',3'-cyclic phosphate end + an intron with a 2',3'-cyclic phosphate and a 5'-hydroxyl terminus.</text>
        <dbReference type="EC" id="4.6.1.16"/>
    </reaction>
</comment>
<dbReference type="InterPro" id="IPR006676">
    <property type="entry name" value="tRNA_splic"/>
</dbReference>
<dbReference type="GO" id="GO:0000213">
    <property type="term" value="F:tRNA-intron lyase activity"/>
    <property type="evidence" value="ECO:0007669"/>
    <property type="project" value="UniProtKB-EC"/>
</dbReference>
<dbReference type="EC" id="4.6.1.16" evidence="2"/>
<dbReference type="GO" id="GO:0000379">
    <property type="term" value="P:tRNA-type intron splice site recognition and cleavage"/>
    <property type="evidence" value="ECO:0007669"/>
    <property type="project" value="TreeGrafter"/>
</dbReference>
<dbReference type="GO" id="GO:0003676">
    <property type="term" value="F:nucleic acid binding"/>
    <property type="evidence" value="ECO:0007669"/>
    <property type="project" value="InterPro"/>
</dbReference>
<evidence type="ECO:0000259" key="5">
    <source>
        <dbReference type="Pfam" id="PF01974"/>
    </source>
</evidence>
<comment type="similarity">
    <text evidence="1">Belongs to the tRNA-intron endonuclease family.</text>
</comment>
<evidence type="ECO:0000256" key="4">
    <source>
        <dbReference type="SAM" id="MobiDB-lite"/>
    </source>
</evidence>
<dbReference type="InterPro" id="IPR011856">
    <property type="entry name" value="tRNA_endonuc-like_dom_sf"/>
</dbReference>
<feature type="compositionally biased region" description="Polar residues" evidence="4">
    <location>
        <begin position="99"/>
        <end position="112"/>
    </location>
</feature>
<proteinExistence type="inferred from homology"/>
<dbReference type="AlphaFoldDB" id="A0A4S2M8W0"/>
<dbReference type="InterPro" id="IPR006677">
    <property type="entry name" value="tRNA_intron_Endonuc_cat-like"/>
</dbReference>
<dbReference type="InterPro" id="IPR036167">
    <property type="entry name" value="tRNA_intron_Endo_cat-like_sf"/>
</dbReference>
<evidence type="ECO:0000256" key="1">
    <source>
        <dbReference type="ARBA" id="ARBA00008078"/>
    </source>
</evidence>
<dbReference type="EMBL" id="SJOL01003187">
    <property type="protein sequence ID" value="TGZ72911.1"/>
    <property type="molecule type" value="Genomic_DNA"/>
</dbReference>
<dbReference type="PANTHER" id="PTHR21227">
    <property type="entry name" value="TRNA-SPLICING ENDONUCLEASE SUBUNIT SEN2"/>
    <property type="match status" value="1"/>
</dbReference>
<sequence length="339" mass="38190">MRTTDSHEVHPQLSEKDEITYLGRPKKPTAEASYALNLPFPIPLKEDHLEDEGACIKQFTIEATLVSSGRAVVIDPNHIALLRSRGFYGYVPDEEHGTLDQQNEHQSSCNRQLDTDEESLEEYDALEDSAASVASKCTEGKQLFLTDVEILFLFHGLGCLDIVLPDSEQPETDNDLTNPLRLWYYLCSSSRLPSPSVHPTQARTEIPQFIHLERDLLRRYAAYLYYRSRGWVVRPGLALGGVHFLLYAQGPAWRHATFGVVVDRAEMDGQQMTCAALAVHVRVVHSVGKRLILCRVSLPDVDSYKDRPWDAIREATVVICPTSPSSFFRLGHTNMKKPS</sequence>
<evidence type="ECO:0000313" key="6">
    <source>
        <dbReference type="EMBL" id="TGZ72911.1"/>
    </source>
</evidence>
<dbReference type="STRING" id="147828.A0A4S2M8W0"/>
<dbReference type="Proteomes" id="UP000308267">
    <property type="component" value="Unassembled WGS sequence"/>
</dbReference>
<dbReference type="GO" id="GO:0000214">
    <property type="term" value="C:tRNA-intron endonuclease complex"/>
    <property type="evidence" value="ECO:0007669"/>
    <property type="project" value="TreeGrafter"/>
</dbReference>
<evidence type="ECO:0000313" key="7">
    <source>
        <dbReference type="Proteomes" id="UP000308267"/>
    </source>
</evidence>
<dbReference type="Pfam" id="PF01974">
    <property type="entry name" value="tRNA_int_endo"/>
    <property type="match status" value="1"/>
</dbReference>
<dbReference type="SUPFAM" id="SSF53032">
    <property type="entry name" value="tRNA-intron endonuclease catalytic domain-like"/>
    <property type="match status" value="1"/>
</dbReference>
<reference evidence="6 7" key="1">
    <citation type="journal article" date="2019" name="BMC Genomics">
        <title>New insights from Opisthorchis felineus genome: update on genomics of the epidemiologically important liver flukes.</title>
        <authorList>
            <person name="Ershov N.I."/>
            <person name="Mordvinov V.A."/>
            <person name="Prokhortchouk E.B."/>
            <person name="Pakharukova M.Y."/>
            <person name="Gunbin K.V."/>
            <person name="Ustyantsev K."/>
            <person name="Genaev M.A."/>
            <person name="Blinov A.G."/>
            <person name="Mazur A."/>
            <person name="Boulygina E."/>
            <person name="Tsygankova S."/>
            <person name="Khrameeva E."/>
            <person name="Chekanov N."/>
            <person name="Fan G."/>
            <person name="Xiao A."/>
            <person name="Zhang H."/>
            <person name="Xu X."/>
            <person name="Yang H."/>
            <person name="Solovyev V."/>
            <person name="Lee S.M."/>
            <person name="Liu X."/>
            <person name="Afonnikov D.A."/>
            <person name="Skryabin K.G."/>
        </authorList>
    </citation>
    <scope>NUCLEOTIDE SEQUENCE [LARGE SCALE GENOMIC DNA]</scope>
    <source>
        <strain evidence="6">AK-0245</strain>
        <tissue evidence="6">Whole organism</tissue>
    </source>
</reference>
<evidence type="ECO:0000256" key="2">
    <source>
        <dbReference type="ARBA" id="ARBA00012573"/>
    </source>
</evidence>
<keyword evidence="7" id="KW-1185">Reference proteome</keyword>
<protein>
    <recommendedName>
        <fullName evidence="2">tRNA-intron lyase</fullName>
        <ecNumber evidence="2">4.6.1.16</ecNumber>
    </recommendedName>
</protein>
<comment type="caution">
    <text evidence="6">The sequence shown here is derived from an EMBL/GenBank/DDBJ whole genome shotgun (WGS) entry which is preliminary data.</text>
</comment>
<dbReference type="PANTHER" id="PTHR21227:SF0">
    <property type="entry name" value="TRNA-SPLICING ENDONUCLEASE SUBUNIT SEN2"/>
    <property type="match status" value="1"/>
</dbReference>
<feature type="domain" description="tRNA intron endonuclease catalytic" evidence="5">
    <location>
        <begin position="217"/>
        <end position="296"/>
    </location>
</feature>
<organism evidence="6 7">
    <name type="scientific">Opisthorchis felineus</name>
    <dbReference type="NCBI Taxonomy" id="147828"/>
    <lineage>
        <taxon>Eukaryota</taxon>
        <taxon>Metazoa</taxon>
        <taxon>Spiralia</taxon>
        <taxon>Lophotrochozoa</taxon>
        <taxon>Platyhelminthes</taxon>
        <taxon>Trematoda</taxon>
        <taxon>Digenea</taxon>
        <taxon>Opisthorchiida</taxon>
        <taxon>Opisthorchiata</taxon>
        <taxon>Opisthorchiidae</taxon>
        <taxon>Opisthorchis</taxon>
    </lineage>
</organism>
<dbReference type="CDD" id="cd22363">
    <property type="entry name" value="tRNA-intron_lyase_C"/>
    <property type="match status" value="1"/>
</dbReference>